<dbReference type="OrthoDB" id="6378116at2"/>
<name>A0A1Y6CQ86_9BACT</name>
<evidence type="ECO:0000313" key="3">
    <source>
        <dbReference type="Proteomes" id="UP000192907"/>
    </source>
</evidence>
<organism evidence="2 3">
    <name type="scientific">Pseudobacteriovorax antillogorgiicola</name>
    <dbReference type="NCBI Taxonomy" id="1513793"/>
    <lineage>
        <taxon>Bacteria</taxon>
        <taxon>Pseudomonadati</taxon>
        <taxon>Bdellovibrionota</taxon>
        <taxon>Oligoflexia</taxon>
        <taxon>Oligoflexales</taxon>
        <taxon>Pseudobacteriovoracaceae</taxon>
        <taxon>Pseudobacteriovorax</taxon>
    </lineage>
</organism>
<dbReference type="STRING" id="1513793.SAMN06296036_1442"/>
<evidence type="ECO:0000313" key="2">
    <source>
        <dbReference type="EMBL" id="SMF82983.1"/>
    </source>
</evidence>
<accession>A0A1Y6CQ86</accession>
<gene>
    <name evidence="2" type="ORF">SAMN06296036_1442</name>
</gene>
<protein>
    <submittedName>
        <fullName evidence="2">Ricin-type beta-trefoil lectin domain-like</fullName>
    </submittedName>
</protein>
<dbReference type="Pfam" id="PF14200">
    <property type="entry name" value="RicinB_lectin_2"/>
    <property type="match status" value="1"/>
</dbReference>
<sequence>MMLKHALFLFPLFLFHFSCDMQESSRPSNVEPLEWLDEGVYQIINRHSQLALDVARISREDGANVLQFKPKSSDNQKFRVTPLSNGYYSIRPLHSNKSIEVYEASRSAGGQVRQWYYHGADHQQWDIKALKVATSR</sequence>
<dbReference type="Proteomes" id="UP000192907">
    <property type="component" value="Unassembled WGS sequence"/>
</dbReference>
<dbReference type="AlphaFoldDB" id="A0A1Y6CQ86"/>
<dbReference type="RefSeq" id="WP_132326254.1">
    <property type="nucleotide sequence ID" value="NZ_FWZT01000044.1"/>
</dbReference>
<keyword evidence="2" id="KW-0430">Lectin</keyword>
<reference evidence="3" key="1">
    <citation type="submission" date="2017-04" db="EMBL/GenBank/DDBJ databases">
        <authorList>
            <person name="Varghese N."/>
            <person name="Submissions S."/>
        </authorList>
    </citation>
    <scope>NUCLEOTIDE SEQUENCE [LARGE SCALE GENOMIC DNA]</scope>
    <source>
        <strain evidence="3">RKEM611</strain>
    </source>
</reference>
<dbReference type="Gene3D" id="2.80.10.50">
    <property type="match status" value="2"/>
</dbReference>
<dbReference type="GO" id="GO:0030246">
    <property type="term" value="F:carbohydrate binding"/>
    <property type="evidence" value="ECO:0007669"/>
    <property type="project" value="UniProtKB-KW"/>
</dbReference>
<dbReference type="InterPro" id="IPR000772">
    <property type="entry name" value="Ricin_B_lectin"/>
</dbReference>
<evidence type="ECO:0000259" key="1">
    <source>
        <dbReference type="Pfam" id="PF14200"/>
    </source>
</evidence>
<dbReference type="InterPro" id="IPR035992">
    <property type="entry name" value="Ricin_B-like_lectins"/>
</dbReference>
<proteinExistence type="predicted"/>
<dbReference type="CDD" id="cd00161">
    <property type="entry name" value="beta-trefoil_Ricin-like"/>
    <property type="match status" value="1"/>
</dbReference>
<feature type="domain" description="Ricin B lectin" evidence="1">
    <location>
        <begin position="36"/>
        <end position="115"/>
    </location>
</feature>
<dbReference type="SUPFAM" id="SSF50370">
    <property type="entry name" value="Ricin B-like lectins"/>
    <property type="match status" value="1"/>
</dbReference>
<dbReference type="EMBL" id="FWZT01000044">
    <property type="protein sequence ID" value="SMF82983.1"/>
    <property type="molecule type" value="Genomic_DNA"/>
</dbReference>
<keyword evidence="3" id="KW-1185">Reference proteome</keyword>